<comment type="caution">
    <text evidence="2">The sequence shown here is derived from an EMBL/GenBank/DDBJ whole genome shotgun (WGS) entry which is preliminary data.</text>
</comment>
<dbReference type="AlphaFoldDB" id="A0A152A2H1"/>
<dbReference type="Pfam" id="PF13302">
    <property type="entry name" value="Acetyltransf_3"/>
    <property type="match status" value="1"/>
</dbReference>
<reference evidence="2 3" key="1">
    <citation type="submission" date="2015-12" db="EMBL/GenBank/DDBJ databases">
        <title>Dictyostelia acquired genes for synthesis and detection of signals that induce cell-type specialization by lateral gene transfer from prokaryotes.</title>
        <authorList>
            <person name="Gloeckner G."/>
            <person name="Schaap P."/>
        </authorList>
    </citation>
    <scope>NUCLEOTIDE SEQUENCE [LARGE SCALE GENOMIC DNA]</scope>
    <source>
        <strain evidence="2 3">TK</strain>
    </source>
</reference>
<evidence type="ECO:0000259" key="1">
    <source>
        <dbReference type="PROSITE" id="PS51186"/>
    </source>
</evidence>
<dbReference type="PANTHER" id="PTHR43792">
    <property type="entry name" value="GNAT FAMILY, PUTATIVE (AFU_ORTHOLOGUE AFUA_3G00765)-RELATED-RELATED"/>
    <property type="match status" value="1"/>
</dbReference>
<dbReference type="InterPro" id="IPR051531">
    <property type="entry name" value="N-acetyltransferase"/>
</dbReference>
<dbReference type="PROSITE" id="PS51186">
    <property type="entry name" value="GNAT"/>
    <property type="match status" value="1"/>
</dbReference>
<dbReference type="InterPro" id="IPR016181">
    <property type="entry name" value="Acyl_CoA_acyltransferase"/>
</dbReference>
<dbReference type="OrthoDB" id="20219at2759"/>
<dbReference type="InParanoid" id="A0A152A2H1"/>
<dbReference type="Proteomes" id="UP000076078">
    <property type="component" value="Unassembled WGS sequence"/>
</dbReference>
<dbReference type="SUPFAM" id="SSF55729">
    <property type="entry name" value="Acyl-CoA N-acyltransferases (Nat)"/>
    <property type="match status" value="1"/>
</dbReference>
<dbReference type="EMBL" id="LODT01000015">
    <property type="protein sequence ID" value="KYR00404.1"/>
    <property type="molecule type" value="Genomic_DNA"/>
</dbReference>
<proteinExistence type="predicted"/>
<dbReference type="Gene3D" id="3.40.630.30">
    <property type="match status" value="1"/>
</dbReference>
<keyword evidence="3" id="KW-1185">Reference proteome</keyword>
<evidence type="ECO:0000313" key="3">
    <source>
        <dbReference type="Proteomes" id="UP000076078"/>
    </source>
</evidence>
<sequence>MEPNHIEAKTNIIILENDRIRMKQLEENEIDAEFMIKLVNDEAWLEYIGDRNVKTIEQSLAYIRRGKAAQISIGNFIVYDKITNEPMGCTGLFKRDFLDQEDLGFAFLRKYHGKGYAYDSCQLILNHCKETLKYKYLYGITSESNQGSIKLLKKLGMTYTKQIQDPLHAQDSSKHISLFTLNLC</sequence>
<feature type="domain" description="N-acetyltransferase" evidence="1">
    <location>
        <begin position="20"/>
        <end position="177"/>
    </location>
</feature>
<protein>
    <recommendedName>
        <fullName evidence="1">N-acetyltransferase domain-containing protein</fullName>
    </recommendedName>
</protein>
<organism evidence="2 3">
    <name type="scientific">Tieghemostelium lacteum</name>
    <name type="common">Slime mold</name>
    <name type="synonym">Dictyostelium lacteum</name>
    <dbReference type="NCBI Taxonomy" id="361077"/>
    <lineage>
        <taxon>Eukaryota</taxon>
        <taxon>Amoebozoa</taxon>
        <taxon>Evosea</taxon>
        <taxon>Eumycetozoa</taxon>
        <taxon>Dictyostelia</taxon>
        <taxon>Dictyosteliales</taxon>
        <taxon>Raperosteliaceae</taxon>
        <taxon>Tieghemostelium</taxon>
    </lineage>
</organism>
<dbReference type="PANTHER" id="PTHR43792:SF1">
    <property type="entry name" value="N-ACETYLTRANSFERASE DOMAIN-CONTAINING PROTEIN"/>
    <property type="match status" value="1"/>
</dbReference>
<dbReference type="InterPro" id="IPR000182">
    <property type="entry name" value="GNAT_dom"/>
</dbReference>
<dbReference type="GO" id="GO:0016747">
    <property type="term" value="F:acyltransferase activity, transferring groups other than amino-acyl groups"/>
    <property type="evidence" value="ECO:0007669"/>
    <property type="project" value="InterPro"/>
</dbReference>
<dbReference type="STRING" id="361077.A0A152A2H1"/>
<dbReference type="OMA" id="ENIGMEF"/>
<evidence type="ECO:0000313" key="2">
    <source>
        <dbReference type="EMBL" id="KYR00404.1"/>
    </source>
</evidence>
<gene>
    <name evidence="2" type="ORF">DLAC_03155</name>
</gene>
<accession>A0A152A2H1</accession>
<name>A0A152A2H1_TIELA</name>